<feature type="domain" description="ABC-type glycine betaine transport system substrate-binding" evidence="1">
    <location>
        <begin position="38"/>
        <end position="295"/>
    </location>
</feature>
<sequence>MTSTRAALALTLVGALALTACGSDDDAAEAGTPVVSPTVVVGHTADPLSHLLGEIYGQGMENSGVRVARKDASAGLDAMHAAFDAGTLHFAPESTVSLLTRYGAEVPDTINDQLTAINEVLPEGQSVQAVASVFVTRTVVCSGEAIEQFELSSVSDLAGADGATLGGPSSFETDPSFSLADLEAAYETEFAFTASGDTDADVAAAISAGDVDCGVVSSLAPEITIDGLLPLVDDEAAAPQDAIVPLLGVPATSPEATAVIGQLNALLTTDVVRALLVKMQVNGDSPELAAKTFLASQSSSQ</sequence>
<accession>A0A6J6DUA7</accession>
<dbReference type="GO" id="GO:0043190">
    <property type="term" value="C:ATP-binding cassette (ABC) transporter complex"/>
    <property type="evidence" value="ECO:0007669"/>
    <property type="project" value="InterPro"/>
</dbReference>
<dbReference type="EMBL" id="CAEZSR010000072">
    <property type="protein sequence ID" value="CAB4564658.1"/>
    <property type="molecule type" value="Genomic_DNA"/>
</dbReference>
<proteinExistence type="predicted"/>
<dbReference type="Gene3D" id="3.40.190.10">
    <property type="entry name" value="Periplasmic binding protein-like II"/>
    <property type="match status" value="1"/>
</dbReference>
<dbReference type="Gene3D" id="3.40.190.120">
    <property type="entry name" value="Osmoprotection protein (prox), domain 2"/>
    <property type="match status" value="1"/>
</dbReference>
<evidence type="ECO:0000313" key="2">
    <source>
        <dbReference type="EMBL" id="CAB4564658.1"/>
    </source>
</evidence>
<dbReference type="SUPFAM" id="SSF53850">
    <property type="entry name" value="Periplasmic binding protein-like II"/>
    <property type="match status" value="1"/>
</dbReference>
<name>A0A6J6DUA7_9ZZZZ</name>
<dbReference type="AlphaFoldDB" id="A0A6J6DUA7"/>
<protein>
    <submittedName>
        <fullName evidence="2">Unannotated protein</fullName>
    </submittedName>
</protein>
<organism evidence="2">
    <name type="scientific">freshwater metagenome</name>
    <dbReference type="NCBI Taxonomy" id="449393"/>
    <lineage>
        <taxon>unclassified sequences</taxon>
        <taxon>metagenomes</taxon>
        <taxon>ecological metagenomes</taxon>
    </lineage>
</organism>
<dbReference type="Pfam" id="PF04069">
    <property type="entry name" value="OpuAC"/>
    <property type="match status" value="1"/>
</dbReference>
<dbReference type="InterPro" id="IPR007210">
    <property type="entry name" value="ABC_Gly_betaine_transp_sub-bd"/>
</dbReference>
<evidence type="ECO:0000259" key="1">
    <source>
        <dbReference type="Pfam" id="PF04069"/>
    </source>
</evidence>
<dbReference type="GO" id="GO:0022857">
    <property type="term" value="F:transmembrane transporter activity"/>
    <property type="evidence" value="ECO:0007669"/>
    <property type="project" value="InterPro"/>
</dbReference>
<gene>
    <name evidence="2" type="ORF">UFOPK1493_02010</name>
</gene>
<dbReference type="PROSITE" id="PS51257">
    <property type="entry name" value="PROKAR_LIPOPROTEIN"/>
    <property type="match status" value="1"/>
</dbReference>
<reference evidence="2" key="1">
    <citation type="submission" date="2020-05" db="EMBL/GenBank/DDBJ databases">
        <authorList>
            <person name="Chiriac C."/>
            <person name="Salcher M."/>
            <person name="Ghai R."/>
            <person name="Kavagutti S V."/>
        </authorList>
    </citation>
    <scope>NUCLEOTIDE SEQUENCE</scope>
</reference>